<sequence length="375" mass="42236">MRDKVQHSKRRKLLSHAFSQSNLYECEPLIHKQIEKLITVLQSRIGKPTDMLNWFRLTAFDVVGELFLGQSFGGLESGETPQFLSDIELFFILADIQWNYPWLAIALSWVPLKSVQYFLGAMQRLADYGAKAFNSYVGLYGRESGRKDLLTKILSVKAETGESQLGDRETSIEIGNLVFAGTVDTTSTTLTFLFWELAKHQAWQAKLRTEVRAHCGNSPTFQEVQDLPILEAVIDEALRLHPAAPASLPRETPTGGRELNGFFIPEKTIASMQCYTTHRDPVAFPDPEAFKPERWMEGNDVTTEMKELFMPFSKGSRACIGKNLAMMELKLITARLIKQFKCTVAPVTTEDSMATMDHFLLIPVGGKCELIFEVA</sequence>
<dbReference type="GO" id="GO:0016705">
    <property type="term" value="F:oxidoreductase activity, acting on paired donors, with incorporation or reduction of molecular oxygen"/>
    <property type="evidence" value="ECO:0007669"/>
    <property type="project" value="InterPro"/>
</dbReference>
<dbReference type="InterPro" id="IPR001128">
    <property type="entry name" value="Cyt_P450"/>
</dbReference>
<dbReference type="AlphaFoldDB" id="A0A072PP98"/>
<evidence type="ECO:0000256" key="6">
    <source>
        <dbReference type="PIRSR" id="PIRSR602401-1"/>
    </source>
</evidence>
<organism evidence="8 9">
    <name type="scientific">Exophiala aquamarina CBS 119918</name>
    <dbReference type="NCBI Taxonomy" id="1182545"/>
    <lineage>
        <taxon>Eukaryota</taxon>
        <taxon>Fungi</taxon>
        <taxon>Dikarya</taxon>
        <taxon>Ascomycota</taxon>
        <taxon>Pezizomycotina</taxon>
        <taxon>Eurotiomycetes</taxon>
        <taxon>Chaetothyriomycetidae</taxon>
        <taxon>Chaetothyriales</taxon>
        <taxon>Herpotrichiellaceae</taxon>
        <taxon>Exophiala</taxon>
    </lineage>
</organism>
<keyword evidence="9" id="KW-1185">Reference proteome</keyword>
<comment type="similarity">
    <text evidence="2 7">Belongs to the cytochrome P450 family.</text>
</comment>
<evidence type="ECO:0000313" key="8">
    <source>
        <dbReference type="EMBL" id="KEF61168.1"/>
    </source>
</evidence>
<dbReference type="GeneID" id="25277674"/>
<comment type="cofactor">
    <cofactor evidence="1 6">
        <name>heme</name>
        <dbReference type="ChEBI" id="CHEBI:30413"/>
    </cofactor>
</comment>
<evidence type="ECO:0000256" key="5">
    <source>
        <dbReference type="ARBA" id="ARBA00023004"/>
    </source>
</evidence>
<dbReference type="PRINTS" id="PR00385">
    <property type="entry name" value="P450"/>
</dbReference>
<dbReference type="RefSeq" id="XP_013263758.1">
    <property type="nucleotide sequence ID" value="XM_013408304.1"/>
</dbReference>
<dbReference type="STRING" id="1182545.A0A072PP98"/>
<evidence type="ECO:0000256" key="7">
    <source>
        <dbReference type="RuleBase" id="RU000461"/>
    </source>
</evidence>
<dbReference type="InterPro" id="IPR002401">
    <property type="entry name" value="Cyt_P450_E_grp-I"/>
</dbReference>
<dbReference type="EMBL" id="AMGV01000002">
    <property type="protein sequence ID" value="KEF61168.1"/>
    <property type="molecule type" value="Genomic_DNA"/>
</dbReference>
<evidence type="ECO:0000256" key="3">
    <source>
        <dbReference type="ARBA" id="ARBA00022723"/>
    </source>
</evidence>
<dbReference type="Gene3D" id="1.10.630.10">
    <property type="entry name" value="Cytochrome P450"/>
    <property type="match status" value="1"/>
</dbReference>
<evidence type="ECO:0000256" key="2">
    <source>
        <dbReference type="ARBA" id="ARBA00010617"/>
    </source>
</evidence>
<comment type="caution">
    <text evidence="8">The sequence shown here is derived from an EMBL/GenBank/DDBJ whole genome shotgun (WGS) entry which is preliminary data.</text>
</comment>
<proteinExistence type="inferred from homology"/>
<accession>A0A072PP98</accession>
<dbReference type="InterPro" id="IPR050121">
    <property type="entry name" value="Cytochrome_P450_monoxygenase"/>
</dbReference>
<dbReference type="InterPro" id="IPR036396">
    <property type="entry name" value="Cyt_P450_sf"/>
</dbReference>
<dbReference type="GO" id="GO:0005506">
    <property type="term" value="F:iron ion binding"/>
    <property type="evidence" value="ECO:0007669"/>
    <property type="project" value="InterPro"/>
</dbReference>
<keyword evidence="4 7" id="KW-0560">Oxidoreductase</keyword>
<feature type="binding site" description="axial binding residue" evidence="6">
    <location>
        <position position="319"/>
    </location>
    <ligand>
        <name>heme</name>
        <dbReference type="ChEBI" id="CHEBI:30413"/>
    </ligand>
    <ligandPart>
        <name>Fe</name>
        <dbReference type="ChEBI" id="CHEBI:18248"/>
    </ligandPart>
</feature>
<dbReference type="VEuPathDB" id="FungiDB:A1O9_02733"/>
<gene>
    <name evidence="8" type="ORF">A1O9_02733</name>
</gene>
<reference evidence="8 9" key="1">
    <citation type="submission" date="2013-03" db="EMBL/GenBank/DDBJ databases">
        <title>The Genome Sequence of Exophiala aquamarina CBS 119918.</title>
        <authorList>
            <consortium name="The Broad Institute Genomics Platform"/>
            <person name="Cuomo C."/>
            <person name="de Hoog S."/>
            <person name="Gorbushina A."/>
            <person name="Walker B."/>
            <person name="Young S.K."/>
            <person name="Zeng Q."/>
            <person name="Gargeya S."/>
            <person name="Fitzgerald M."/>
            <person name="Haas B."/>
            <person name="Abouelleil A."/>
            <person name="Allen A.W."/>
            <person name="Alvarado L."/>
            <person name="Arachchi H.M."/>
            <person name="Berlin A.M."/>
            <person name="Chapman S.B."/>
            <person name="Gainer-Dewar J."/>
            <person name="Goldberg J."/>
            <person name="Griggs A."/>
            <person name="Gujja S."/>
            <person name="Hansen M."/>
            <person name="Howarth C."/>
            <person name="Imamovic A."/>
            <person name="Ireland A."/>
            <person name="Larimer J."/>
            <person name="McCowan C."/>
            <person name="Murphy C."/>
            <person name="Pearson M."/>
            <person name="Poon T.W."/>
            <person name="Priest M."/>
            <person name="Roberts A."/>
            <person name="Saif S."/>
            <person name="Shea T."/>
            <person name="Sisk P."/>
            <person name="Sykes S."/>
            <person name="Wortman J."/>
            <person name="Nusbaum C."/>
            <person name="Birren B."/>
        </authorList>
    </citation>
    <scope>NUCLEOTIDE SEQUENCE [LARGE SCALE GENOMIC DNA]</scope>
    <source>
        <strain evidence="8 9">CBS 119918</strain>
    </source>
</reference>
<dbReference type="PRINTS" id="PR00463">
    <property type="entry name" value="EP450I"/>
</dbReference>
<dbReference type="OrthoDB" id="1470350at2759"/>
<name>A0A072PP98_9EURO</name>
<keyword evidence="7" id="KW-0503">Monooxygenase</keyword>
<keyword evidence="5 6" id="KW-0408">Iron</keyword>
<dbReference type="Pfam" id="PF00067">
    <property type="entry name" value="p450"/>
    <property type="match status" value="1"/>
</dbReference>
<dbReference type="HOGENOM" id="CLU_001570_14_2_1"/>
<dbReference type="SUPFAM" id="SSF48264">
    <property type="entry name" value="Cytochrome P450"/>
    <property type="match status" value="1"/>
</dbReference>
<dbReference type="InterPro" id="IPR017972">
    <property type="entry name" value="Cyt_P450_CS"/>
</dbReference>
<evidence type="ECO:0000256" key="4">
    <source>
        <dbReference type="ARBA" id="ARBA00023002"/>
    </source>
</evidence>
<keyword evidence="3 6" id="KW-0479">Metal-binding</keyword>
<dbReference type="GO" id="GO:0020037">
    <property type="term" value="F:heme binding"/>
    <property type="evidence" value="ECO:0007669"/>
    <property type="project" value="InterPro"/>
</dbReference>
<evidence type="ECO:0000313" key="9">
    <source>
        <dbReference type="Proteomes" id="UP000027920"/>
    </source>
</evidence>
<evidence type="ECO:0000256" key="1">
    <source>
        <dbReference type="ARBA" id="ARBA00001971"/>
    </source>
</evidence>
<protein>
    <recommendedName>
        <fullName evidence="10">Cytochrome P450 oxidoreductase</fullName>
    </recommendedName>
</protein>
<dbReference type="Proteomes" id="UP000027920">
    <property type="component" value="Unassembled WGS sequence"/>
</dbReference>
<dbReference type="PROSITE" id="PS00086">
    <property type="entry name" value="CYTOCHROME_P450"/>
    <property type="match status" value="1"/>
</dbReference>
<evidence type="ECO:0008006" key="10">
    <source>
        <dbReference type="Google" id="ProtNLM"/>
    </source>
</evidence>
<dbReference type="PANTHER" id="PTHR24305">
    <property type="entry name" value="CYTOCHROME P450"/>
    <property type="match status" value="1"/>
</dbReference>
<keyword evidence="6 7" id="KW-0349">Heme</keyword>
<dbReference type="PANTHER" id="PTHR24305:SF166">
    <property type="entry name" value="CYTOCHROME P450 12A4, MITOCHONDRIAL-RELATED"/>
    <property type="match status" value="1"/>
</dbReference>
<dbReference type="GO" id="GO:0004497">
    <property type="term" value="F:monooxygenase activity"/>
    <property type="evidence" value="ECO:0007669"/>
    <property type="project" value="UniProtKB-KW"/>
</dbReference>